<keyword evidence="3" id="KW-0804">Transcription</keyword>
<dbReference type="KEGG" id="sus:Acid_0395"/>
<evidence type="ECO:0000313" key="5">
    <source>
        <dbReference type="EMBL" id="ABJ81407.1"/>
    </source>
</evidence>
<keyword evidence="2" id="KW-0238">DNA-binding</keyword>
<dbReference type="PROSITE" id="PS01124">
    <property type="entry name" value="HTH_ARAC_FAMILY_2"/>
    <property type="match status" value="1"/>
</dbReference>
<reference evidence="5" key="1">
    <citation type="submission" date="2006-10" db="EMBL/GenBank/DDBJ databases">
        <title>Complete sequence of Solibacter usitatus Ellin6076.</title>
        <authorList>
            <consortium name="US DOE Joint Genome Institute"/>
            <person name="Copeland A."/>
            <person name="Lucas S."/>
            <person name="Lapidus A."/>
            <person name="Barry K."/>
            <person name="Detter J.C."/>
            <person name="Glavina del Rio T."/>
            <person name="Hammon N."/>
            <person name="Israni S."/>
            <person name="Dalin E."/>
            <person name="Tice H."/>
            <person name="Pitluck S."/>
            <person name="Thompson L.S."/>
            <person name="Brettin T."/>
            <person name="Bruce D."/>
            <person name="Han C."/>
            <person name="Tapia R."/>
            <person name="Gilna P."/>
            <person name="Schmutz J."/>
            <person name="Larimer F."/>
            <person name="Land M."/>
            <person name="Hauser L."/>
            <person name="Kyrpides N."/>
            <person name="Mikhailova N."/>
            <person name="Janssen P.H."/>
            <person name="Kuske C.R."/>
            <person name="Richardson P."/>
        </authorList>
    </citation>
    <scope>NUCLEOTIDE SEQUENCE</scope>
    <source>
        <strain evidence="5">Ellin6076</strain>
    </source>
</reference>
<accession>Q02C09</accession>
<dbReference type="GO" id="GO:0043565">
    <property type="term" value="F:sequence-specific DNA binding"/>
    <property type="evidence" value="ECO:0007669"/>
    <property type="project" value="InterPro"/>
</dbReference>
<feature type="domain" description="HTH araC/xylS-type" evidence="4">
    <location>
        <begin position="140"/>
        <end position="238"/>
    </location>
</feature>
<dbReference type="SMART" id="SM00342">
    <property type="entry name" value="HTH_ARAC"/>
    <property type="match status" value="1"/>
</dbReference>
<dbReference type="AlphaFoldDB" id="Q02C09"/>
<sequence length="258" mass="28556">MRYREFAPGEEASGFVECYWVLEGAEPGSVQRVVPDGRPELILNLGAPFETLRNGTWQVQPQCFLAGQISAPLLLRATAGSHILGVRLRPGGAFQLLGMPAQELTGRTVPLDELGLKPLANMRDTAEIERTLLQRRQRRDPLMDEAVRLLSGSLDVAAVAERLGMSSRQLERRFQARVGIPPKLFARIRRFQRVFPAIEREGAGWVGAAAGCGYYDQAHLIRDFREFAGEPPAALLAGDELARHFLSHFSKTGAVRSR</sequence>
<dbReference type="HOGENOM" id="CLU_066193_3_1_0"/>
<name>Q02C09_SOLUE</name>
<dbReference type="EMBL" id="CP000473">
    <property type="protein sequence ID" value="ABJ81407.1"/>
    <property type="molecule type" value="Genomic_DNA"/>
</dbReference>
<dbReference type="STRING" id="234267.Acid_0395"/>
<dbReference type="PANTHER" id="PTHR46796">
    <property type="entry name" value="HTH-TYPE TRANSCRIPTIONAL ACTIVATOR RHAS-RELATED"/>
    <property type="match status" value="1"/>
</dbReference>
<evidence type="ECO:0000256" key="1">
    <source>
        <dbReference type="ARBA" id="ARBA00023015"/>
    </source>
</evidence>
<protein>
    <submittedName>
        <fullName evidence="5">Transcriptional regulator, Fis family</fullName>
    </submittedName>
</protein>
<keyword evidence="1" id="KW-0805">Transcription regulation</keyword>
<dbReference type="PANTHER" id="PTHR46796:SF15">
    <property type="entry name" value="BLL1074 PROTEIN"/>
    <property type="match status" value="1"/>
</dbReference>
<dbReference type="InterPro" id="IPR018060">
    <property type="entry name" value="HTH_AraC"/>
</dbReference>
<dbReference type="Gene3D" id="1.10.10.60">
    <property type="entry name" value="Homeodomain-like"/>
    <property type="match status" value="1"/>
</dbReference>
<dbReference type="InParanoid" id="Q02C09"/>
<dbReference type="InterPro" id="IPR050204">
    <property type="entry name" value="AraC_XylS_family_regulators"/>
</dbReference>
<dbReference type="eggNOG" id="COG2207">
    <property type="taxonomic scope" value="Bacteria"/>
</dbReference>
<proteinExistence type="predicted"/>
<dbReference type="GO" id="GO:0003700">
    <property type="term" value="F:DNA-binding transcription factor activity"/>
    <property type="evidence" value="ECO:0007669"/>
    <property type="project" value="InterPro"/>
</dbReference>
<organism evidence="5">
    <name type="scientific">Solibacter usitatus (strain Ellin6076)</name>
    <dbReference type="NCBI Taxonomy" id="234267"/>
    <lineage>
        <taxon>Bacteria</taxon>
        <taxon>Pseudomonadati</taxon>
        <taxon>Acidobacteriota</taxon>
        <taxon>Terriglobia</taxon>
        <taxon>Bryobacterales</taxon>
        <taxon>Solibacteraceae</taxon>
        <taxon>Candidatus Solibacter</taxon>
    </lineage>
</organism>
<dbReference type="Pfam" id="PF12833">
    <property type="entry name" value="HTH_18"/>
    <property type="match status" value="1"/>
</dbReference>
<evidence type="ECO:0000259" key="4">
    <source>
        <dbReference type="PROSITE" id="PS01124"/>
    </source>
</evidence>
<evidence type="ECO:0000256" key="3">
    <source>
        <dbReference type="ARBA" id="ARBA00023163"/>
    </source>
</evidence>
<evidence type="ECO:0000256" key="2">
    <source>
        <dbReference type="ARBA" id="ARBA00023125"/>
    </source>
</evidence>
<dbReference type="InterPro" id="IPR046532">
    <property type="entry name" value="DUF6597"/>
</dbReference>
<gene>
    <name evidence="5" type="ordered locus">Acid_0395</name>
</gene>
<dbReference type="OrthoDB" id="323290at2"/>
<dbReference type="Pfam" id="PF20240">
    <property type="entry name" value="DUF6597"/>
    <property type="match status" value="1"/>
</dbReference>